<dbReference type="Proteomes" id="UP000031327">
    <property type="component" value="Unassembled WGS sequence"/>
</dbReference>
<comment type="caution">
    <text evidence="1">The sequence shown here is derived from an EMBL/GenBank/DDBJ whole genome shotgun (WGS) entry which is preliminary data.</text>
</comment>
<dbReference type="AlphaFoldDB" id="A0A0C1QMH0"/>
<sequence length="193" mass="22045">MSSISTLKHMPFVEAQQYSMRNTLTQHASFASTLQDVLTEKPNQSNSDQLMALSLNVNFDDISEQTRRYYYEQVLPSARERVDKSQSAKNQKIQLFEEAVIEIRDIAIKVDIEIDEVNEALLFSSLGIDFLKYKEAGVRADMLSLLEKDVYQSEALTLSEKQTLVDTISLERDKLTRLQESILAGTYSPEEHT</sequence>
<dbReference type="EMBL" id="JWIC01000007">
    <property type="protein sequence ID" value="KID56252.1"/>
    <property type="molecule type" value="Genomic_DNA"/>
</dbReference>
<proteinExistence type="predicted"/>
<accession>A0A0C1QMH0</accession>
<dbReference type="OrthoDB" id="6314047at2"/>
<dbReference type="RefSeq" id="WP_039610825.1">
    <property type="nucleotide sequence ID" value="NZ_JWIC01000007.1"/>
</dbReference>
<evidence type="ECO:0000313" key="2">
    <source>
        <dbReference type="Proteomes" id="UP000031327"/>
    </source>
</evidence>
<organism evidence="1 2">
    <name type="scientific">Pseudoalteromonas luteoviolacea</name>
    <dbReference type="NCBI Taxonomy" id="43657"/>
    <lineage>
        <taxon>Bacteria</taxon>
        <taxon>Pseudomonadati</taxon>
        <taxon>Pseudomonadota</taxon>
        <taxon>Gammaproteobacteria</taxon>
        <taxon>Alteromonadales</taxon>
        <taxon>Pseudoalteromonadaceae</taxon>
        <taxon>Pseudoalteromonas</taxon>
    </lineage>
</organism>
<protein>
    <submittedName>
        <fullName evidence="1">Uncharacterized protein</fullName>
    </submittedName>
</protein>
<reference evidence="1 2" key="1">
    <citation type="submission" date="2014-12" db="EMBL/GenBank/DDBJ databases">
        <title>Draft Genome Sequence of Pseudoalteromonas luteoviolacea HI1.</title>
        <authorList>
            <person name="Asahina A.Y."/>
            <person name="Hadfield M.G."/>
        </authorList>
    </citation>
    <scope>NUCLEOTIDE SEQUENCE [LARGE SCALE GENOMIC DNA]</scope>
    <source>
        <strain evidence="1 2">HI1</strain>
    </source>
</reference>
<evidence type="ECO:0000313" key="1">
    <source>
        <dbReference type="EMBL" id="KID56252.1"/>
    </source>
</evidence>
<gene>
    <name evidence="1" type="ORF">JF50_18515</name>
</gene>
<name>A0A0C1QMH0_9GAMM</name>